<dbReference type="EMBL" id="WBKA01000002">
    <property type="protein sequence ID" value="KAB1633081.1"/>
    <property type="molecule type" value="Genomic_DNA"/>
</dbReference>
<comment type="caution">
    <text evidence="7">The sequence shown here is derived from an EMBL/GenBank/DDBJ whole genome shotgun (WGS) entry which is preliminary data.</text>
</comment>
<dbReference type="PROSITE" id="PS51192">
    <property type="entry name" value="HELICASE_ATP_BIND_1"/>
    <property type="match status" value="1"/>
</dbReference>
<dbReference type="PANTHER" id="PTHR12131:SF1">
    <property type="entry name" value="ATP-DEPENDENT RNA HELICASE SUPV3L1, MITOCHONDRIAL-RELATED"/>
    <property type="match status" value="1"/>
</dbReference>
<name>A0A7C8BNY2_9MICO</name>
<dbReference type="InterPro" id="IPR027417">
    <property type="entry name" value="P-loop_NTPase"/>
</dbReference>
<feature type="domain" description="Helicase ATP-binding" evidence="5">
    <location>
        <begin position="27"/>
        <end position="183"/>
    </location>
</feature>
<dbReference type="OrthoDB" id="3229913at2"/>
<dbReference type="AlphaFoldDB" id="A0A7C8BNY2"/>
<keyword evidence="1" id="KW-0547">Nucleotide-binding</keyword>
<dbReference type="SMART" id="SM00490">
    <property type="entry name" value="HELICc"/>
    <property type="match status" value="1"/>
</dbReference>
<dbReference type="GO" id="GO:0003676">
    <property type="term" value="F:nucleic acid binding"/>
    <property type="evidence" value="ECO:0007669"/>
    <property type="project" value="InterPro"/>
</dbReference>
<dbReference type="Pfam" id="PF12029">
    <property type="entry name" value="DUF3516"/>
    <property type="match status" value="1"/>
</dbReference>
<organism evidence="7 8">
    <name type="scientific">Pseudoclavibacter caeni</name>
    <dbReference type="NCBI Taxonomy" id="908846"/>
    <lineage>
        <taxon>Bacteria</taxon>
        <taxon>Bacillati</taxon>
        <taxon>Actinomycetota</taxon>
        <taxon>Actinomycetes</taxon>
        <taxon>Micrococcales</taxon>
        <taxon>Microbacteriaceae</taxon>
        <taxon>Pseudoclavibacter</taxon>
    </lineage>
</organism>
<keyword evidence="3" id="KW-0347">Helicase</keyword>
<dbReference type="InterPro" id="IPR021904">
    <property type="entry name" value="DUF3516"/>
</dbReference>
<keyword evidence="2" id="KW-0378">Hydrolase</keyword>
<evidence type="ECO:0000313" key="7">
    <source>
        <dbReference type="EMBL" id="KAB1633081.1"/>
    </source>
</evidence>
<reference evidence="7 8" key="1">
    <citation type="submission" date="2019-09" db="EMBL/GenBank/DDBJ databases">
        <title>Phylogeny of genus Pseudoclavibacter and closely related genus.</title>
        <authorList>
            <person name="Li Y."/>
        </authorList>
    </citation>
    <scope>NUCLEOTIDE SEQUENCE [LARGE SCALE GENOMIC DNA]</scope>
    <source>
        <strain evidence="7 8">JCM 16921</strain>
    </source>
</reference>
<dbReference type="Pfam" id="PF00271">
    <property type="entry name" value="Helicase_C"/>
    <property type="match status" value="1"/>
</dbReference>
<dbReference type="PROSITE" id="PS51194">
    <property type="entry name" value="HELICASE_CTER"/>
    <property type="match status" value="1"/>
</dbReference>
<protein>
    <submittedName>
        <fullName evidence="7">DUF3516 domain-containing protein</fullName>
    </submittedName>
</protein>
<dbReference type="Proteomes" id="UP000481339">
    <property type="component" value="Unassembled WGS sequence"/>
</dbReference>
<evidence type="ECO:0000256" key="1">
    <source>
        <dbReference type="ARBA" id="ARBA00022741"/>
    </source>
</evidence>
<dbReference type="InterPro" id="IPR014001">
    <property type="entry name" value="Helicase_ATP-bd"/>
</dbReference>
<evidence type="ECO:0000259" key="6">
    <source>
        <dbReference type="PROSITE" id="PS51194"/>
    </source>
</evidence>
<evidence type="ECO:0000259" key="5">
    <source>
        <dbReference type="PROSITE" id="PS51192"/>
    </source>
</evidence>
<feature type="domain" description="Helicase C-terminal" evidence="6">
    <location>
        <begin position="207"/>
        <end position="399"/>
    </location>
</feature>
<sequence length="853" mass="94583">MDAAYEAFFAWVAERGIEPYEHQQEAVLELAGGSHVILATPTGSGKSLVAVGAIFLALWRGGRAAYTAPIKALASEKFFALIDVFGPERVGMVTGDSAVNAEADVICCTAEIVANQALRDGDRAGLDTVVMDEFHYYGDPERGWAWQMPLLLLRDSRFLLMSATLGDVSGLRERLARRTEREVALVDDAERPVPLHYEYSRTPLVEEVTELVHAHREPIYIVHFVQAQAVETAQGLVGAGLVPRERRDRIREALGDFRFTTGFGRTLSRLVRAGIGVHHAGMLPRYRRLVEQLAQQGLLAIICGTDTLGVGINVPIHTVLLTGLTKFDGTRQRHLTAREFHQIAGRAGRAGFDTEGDVVVQAPEHEIENARLARKYAGDPKRLRKAVRKKAPAGQVSWGEPSFERLVHAEPEPLRSRMRITHGILLNAIAHGGDVFGRVRGLIRDSDEPRAERFALARRAIQLYRTLRAAGVVEQHRFPDGRVVIRLAEGVGERIALDQPLSPFALAAIELLDPESETYALDVVSVIEATLEDPRVVLVAQQRKARGEAIAELKAEGVEYDERMEIVEAIEWPKPLAELLEAAFDRYLEDVPWAADERLRPKSVVRDMFERAMDFRDMISFYDLQRSEGVVLRYLTDAYRALAHTVPDEHKDEALRSIIEWLGVLVRQVDSSLLDEWEALAHPDEDDTAGRGVRPGEVAVAGPPRLSDDVRGLTVLVRNELFRRVQLAAFGRVDELAALDADHVDVGAMDAEAWRAALDRLLAEHEAIGFDAAARAPRLVTIDREPTRDAAGAADAGVASPDQLPVRWWTARQRIDDADHEQDWEFVAVVDLDAGDEAGEAVVWVTALREVAR</sequence>
<evidence type="ECO:0000313" key="8">
    <source>
        <dbReference type="Proteomes" id="UP000481339"/>
    </source>
</evidence>
<dbReference type="Pfam" id="PF00270">
    <property type="entry name" value="DEAD"/>
    <property type="match status" value="1"/>
</dbReference>
<dbReference type="InterPro" id="IPR011545">
    <property type="entry name" value="DEAD/DEAH_box_helicase_dom"/>
</dbReference>
<evidence type="ECO:0000256" key="2">
    <source>
        <dbReference type="ARBA" id="ARBA00022801"/>
    </source>
</evidence>
<dbReference type="GO" id="GO:0005524">
    <property type="term" value="F:ATP binding"/>
    <property type="evidence" value="ECO:0007669"/>
    <property type="project" value="UniProtKB-KW"/>
</dbReference>
<evidence type="ECO:0000256" key="3">
    <source>
        <dbReference type="ARBA" id="ARBA00022806"/>
    </source>
</evidence>
<dbReference type="GO" id="GO:0016787">
    <property type="term" value="F:hydrolase activity"/>
    <property type="evidence" value="ECO:0007669"/>
    <property type="project" value="UniProtKB-KW"/>
</dbReference>
<proteinExistence type="predicted"/>
<evidence type="ECO:0000256" key="4">
    <source>
        <dbReference type="ARBA" id="ARBA00022840"/>
    </source>
</evidence>
<accession>A0A7C8BNY2</accession>
<dbReference type="InterPro" id="IPR001650">
    <property type="entry name" value="Helicase_C-like"/>
</dbReference>
<keyword evidence="8" id="KW-1185">Reference proteome</keyword>
<dbReference type="GO" id="GO:0004386">
    <property type="term" value="F:helicase activity"/>
    <property type="evidence" value="ECO:0007669"/>
    <property type="project" value="UniProtKB-KW"/>
</dbReference>
<gene>
    <name evidence="7" type="ORF">F8O02_04075</name>
</gene>
<dbReference type="PANTHER" id="PTHR12131">
    <property type="entry name" value="ATP-DEPENDENT RNA AND DNA HELICASE"/>
    <property type="match status" value="1"/>
</dbReference>
<dbReference type="SUPFAM" id="SSF52540">
    <property type="entry name" value="P-loop containing nucleoside triphosphate hydrolases"/>
    <property type="match status" value="1"/>
</dbReference>
<keyword evidence="4" id="KW-0067">ATP-binding</keyword>
<dbReference type="InterPro" id="IPR050699">
    <property type="entry name" value="RNA-DNA_Helicase"/>
</dbReference>
<dbReference type="SMART" id="SM00487">
    <property type="entry name" value="DEXDc"/>
    <property type="match status" value="1"/>
</dbReference>
<dbReference type="Gene3D" id="3.40.50.300">
    <property type="entry name" value="P-loop containing nucleotide triphosphate hydrolases"/>
    <property type="match status" value="2"/>
</dbReference>